<evidence type="ECO:0000256" key="3">
    <source>
        <dbReference type="ARBA" id="ARBA00022723"/>
    </source>
</evidence>
<evidence type="ECO:0000313" key="10">
    <source>
        <dbReference type="Proteomes" id="UP000032545"/>
    </source>
</evidence>
<dbReference type="GO" id="GO:0016705">
    <property type="term" value="F:oxidoreductase activity, acting on paired donors, with incorporation or reduction of molecular oxygen"/>
    <property type="evidence" value="ECO:0007669"/>
    <property type="project" value="InterPro"/>
</dbReference>
<evidence type="ECO:0000256" key="1">
    <source>
        <dbReference type="ARBA" id="ARBA00010617"/>
    </source>
</evidence>
<proteinExistence type="inferred from homology"/>
<evidence type="ECO:0000313" key="9">
    <source>
        <dbReference type="EMBL" id="KJE20193.1"/>
    </source>
</evidence>
<gene>
    <name evidence="9" type="ORF">FF36_05524</name>
</gene>
<keyword evidence="10" id="KW-1185">Reference proteome</keyword>
<keyword evidence="4 7" id="KW-0560">Oxidoreductase</keyword>
<accession>A0A0D8B7C1</accession>
<organism evidence="9 10">
    <name type="scientific">Frankia torreyi</name>
    <dbReference type="NCBI Taxonomy" id="1856"/>
    <lineage>
        <taxon>Bacteria</taxon>
        <taxon>Bacillati</taxon>
        <taxon>Actinomycetota</taxon>
        <taxon>Actinomycetes</taxon>
        <taxon>Frankiales</taxon>
        <taxon>Frankiaceae</taxon>
        <taxon>Frankia</taxon>
    </lineage>
</organism>
<reference evidence="10" key="1">
    <citation type="submission" date="2015-02" db="EMBL/GenBank/DDBJ databases">
        <title>Draft Genome of Frankia sp. CpI1-S.</title>
        <authorList>
            <person name="Oshone R.T."/>
            <person name="Ngom M."/>
            <person name="Ghodhbane-Gtari F."/>
            <person name="Gtari M."/>
            <person name="Morris K."/>
            <person name="Thomas K."/>
            <person name="Sen A."/>
            <person name="Tisa L.S."/>
        </authorList>
    </citation>
    <scope>NUCLEOTIDE SEQUENCE [LARGE SCALE GENOMIC DNA]</scope>
    <source>
        <strain evidence="10">CpI1-S</strain>
    </source>
</reference>
<dbReference type="CDD" id="cd20625">
    <property type="entry name" value="CYP164-like"/>
    <property type="match status" value="1"/>
</dbReference>
<dbReference type="PRINTS" id="PR00359">
    <property type="entry name" value="BP450"/>
</dbReference>
<reference evidence="9 10" key="2">
    <citation type="journal article" date="2016" name="Genome Announc.">
        <title>Permanent Draft Genome Sequences for Two Variants of Frankia sp. Strain CpI1, the First Frankia Strain Isolated from Root Nodules of Comptonia peregrina.</title>
        <authorList>
            <person name="Oshone R."/>
            <person name="Hurst S.G.IV."/>
            <person name="Abebe-Akele F."/>
            <person name="Simpson S."/>
            <person name="Morris K."/>
            <person name="Thomas W.K."/>
            <person name="Tisa L.S."/>
        </authorList>
    </citation>
    <scope>NUCLEOTIDE SEQUENCE [LARGE SCALE GENOMIC DNA]</scope>
    <source>
        <strain evidence="10">CpI1-S</strain>
    </source>
</reference>
<dbReference type="OrthoDB" id="3215747at2"/>
<dbReference type="GO" id="GO:0005506">
    <property type="term" value="F:iron ion binding"/>
    <property type="evidence" value="ECO:0007669"/>
    <property type="project" value="InterPro"/>
</dbReference>
<dbReference type="InterPro" id="IPR001128">
    <property type="entry name" value="Cyt_P450"/>
</dbReference>
<feature type="region of interest" description="Disordered" evidence="8">
    <location>
        <begin position="75"/>
        <end position="99"/>
    </location>
</feature>
<dbReference type="GO" id="GO:0020037">
    <property type="term" value="F:heme binding"/>
    <property type="evidence" value="ECO:0007669"/>
    <property type="project" value="InterPro"/>
</dbReference>
<dbReference type="GO" id="GO:0004497">
    <property type="term" value="F:monooxygenase activity"/>
    <property type="evidence" value="ECO:0007669"/>
    <property type="project" value="UniProtKB-KW"/>
</dbReference>
<dbReference type="Proteomes" id="UP000032545">
    <property type="component" value="Unassembled WGS sequence"/>
</dbReference>
<evidence type="ECO:0000256" key="7">
    <source>
        <dbReference type="RuleBase" id="RU000461"/>
    </source>
</evidence>
<evidence type="ECO:0000256" key="8">
    <source>
        <dbReference type="SAM" id="MobiDB-lite"/>
    </source>
</evidence>
<comment type="caution">
    <text evidence="9">The sequence shown here is derived from an EMBL/GenBank/DDBJ whole genome shotgun (WGS) entry which is preliminary data.</text>
</comment>
<dbReference type="AlphaFoldDB" id="A0A0D8B7C1"/>
<dbReference type="FunFam" id="1.10.630.10:FF:000018">
    <property type="entry name" value="Cytochrome P450 monooxygenase"/>
    <property type="match status" value="1"/>
</dbReference>
<dbReference type="Pfam" id="PF00067">
    <property type="entry name" value="p450"/>
    <property type="match status" value="1"/>
</dbReference>
<keyword evidence="3 7" id="KW-0479">Metal-binding</keyword>
<dbReference type="RefSeq" id="WP_044887992.1">
    <property type="nucleotide sequence ID" value="NZ_JYFN01000068.1"/>
</dbReference>
<dbReference type="PATRIC" id="fig|1502723.3.peg.5949"/>
<sequence length="417" mass="45165">MATASTSNPASGRRSPLLVAFDAARQADPYPTYRAIREADPLAGYDMAGHRVTLVTRHGDTAAVLQDPAFGHGYKENISPFRPDGDADDGLESLLRSDPPDHTRLRRLVSRTFTPGTLAELAPDITSFVTGLLDAALEAGEIDAISALARPVPTRMICRLLGVPAADEKIFGEWAETLIRGIDPDFLLTPDEITGRRRAARELDAYFRDLIARVRVRPGTDLVSQLVAIHLGEDALTESEVLALCAVLLVAGHETTVNLIGGGVLALVQHPDQLALLRADPGLVPAAVEEMLRHDCPVQFIPRTALRDTEVGGREFRRGEGAMLLVGSANRDPDAFDEPDRFLVARYAGPTPAARHFGFGTGIHYCLGAPLARMEAEIIFRLLLERTSELALIGSTPTYRNQSIIRGLQTLPLRLAA</sequence>
<evidence type="ECO:0000256" key="4">
    <source>
        <dbReference type="ARBA" id="ARBA00023002"/>
    </source>
</evidence>
<dbReference type="SUPFAM" id="SSF48264">
    <property type="entry name" value="Cytochrome P450"/>
    <property type="match status" value="1"/>
</dbReference>
<evidence type="ECO:0000256" key="6">
    <source>
        <dbReference type="ARBA" id="ARBA00023033"/>
    </source>
</evidence>
<keyword evidence="6 7" id="KW-0503">Monooxygenase</keyword>
<comment type="similarity">
    <text evidence="1 7">Belongs to the cytochrome P450 family.</text>
</comment>
<dbReference type="PANTHER" id="PTHR46696">
    <property type="entry name" value="P450, PUTATIVE (EUROFUNG)-RELATED"/>
    <property type="match status" value="1"/>
</dbReference>
<keyword evidence="5 7" id="KW-0408">Iron</keyword>
<dbReference type="PANTHER" id="PTHR46696:SF1">
    <property type="entry name" value="CYTOCHROME P450 YJIB-RELATED"/>
    <property type="match status" value="1"/>
</dbReference>
<evidence type="ECO:0000256" key="2">
    <source>
        <dbReference type="ARBA" id="ARBA00022617"/>
    </source>
</evidence>
<evidence type="ECO:0000256" key="5">
    <source>
        <dbReference type="ARBA" id="ARBA00023004"/>
    </source>
</evidence>
<dbReference type="PROSITE" id="PS00086">
    <property type="entry name" value="CYTOCHROME_P450"/>
    <property type="match status" value="1"/>
</dbReference>
<dbReference type="InterPro" id="IPR017972">
    <property type="entry name" value="Cyt_P450_CS"/>
</dbReference>
<keyword evidence="2 7" id="KW-0349">Heme</keyword>
<dbReference type="InterPro" id="IPR002397">
    <property type="entry name" value="Cyt_P450_B"/>
</dbReference>
<protein>
    <submittedName>
        <fullName evidence="9">Cytochrome P450</fullName>
    </submittedName>
</protein>
<dbReference type="Gene3D" id="1.10.630.10">
    <property type="entry name" value="Cytochrome P450"/>
    <property type="match status" value="1"/>
</dbReference>
<dbReference type="InterPro" id="IPR036396">
    <property type="entry name" value="Cyt_P450_sf"/>
</dbReference>
<dbReference type="EMBL" id="JYFN01000068">
    <property type="protein sequence ID" value="KJE20193.1"/>
    <property type="molecule type" value="Genomic_DNA"/>
</dbReference>
<name>A0A0D8B7C1_9ACTN</name>